<dbReference type="RefSeq" id="WP_276658111.1">
    <property type="nucleotide sequence ID" value="NZ_SSFD01000115.1"/>
</dbReference>
<evidence type="ECO:0000313" key="13">
    <source>
        <dbReference type="Proteomes" id="UP000321192"/>
    </source>
</evidence>
<dbReference type="GO" id="GO:0005886">
    <property type="term" value="C:plasma membrane"/>
    <property type="evidence" value="ECO:0007669"/>
    <property type="project" value="UniProtKB-SubCell"/>
</dbReference>
<feature type="domain" description="ABC transporter" evidence="10">
    <location>
        <begin position="403"/>
        <end position="639"/>
    </location>
</feature>
<evidence type="ECO:0000256" key="4">
    <source>
        <dbReference type="ARBA" id="ARBA00022741"/>
    </source>
</evidence>
<dbReference type="PROSITE" id="PS50929">
    <property type="entry name" value="ABC_TM1F"/>
    <property type="match status" value="1"/>
</dbReference>
<evidence type="ECO:0000256" key="3">
    <source>
        <dbReference type="ARBA" id="ARBA00022692"/>
    </source>
</evidence>
<keyword evidence="6 9" id="KW-1133">Transmembrane helix</keyword>
<dbReference type="Pfam" id="PF00005">
    <property type="entry name" value="ABC_tran"/>
    <property type="match status" value="1"/>
</dbReference>
<keyword evidence="4" id="KW-0547">Nucleotide-binding</keyword>
<dbReference type="PROSITE" id="PS00211">
    <property type="entry name" value="ABC_TRANSPORTER_1"/>
    <property type="match status" value="1"/>
</dbReference>
<reference evidence="12 13" key="1">
    <citation type="submission" date="2018-09" db="EMBL/GenBank/DDBJ databases">
        <title>Metagenome Assembled Genomes from an Advanced Water Purification Facility.</title>
        <authorList>
            <person name="Stamps B.W."/>
            <person name="Spear J.R."/>
        </authorList>
    </citation>
    <scope>NUCLEOTIDE SEQUENCE [LARGE SCALE GENOMIC DNA]</scope>
    <source>
        <strain evidence="12">Bin_27_1</strain>
    </source>
</reference>
<feature type="domain" description="ABC transmembrane type-1" evidence="11">
    <location>
        <begin position="29"/>
        <end position="328"/>
    </location>
</feature>
<comment type="subcellular location">
    <subcellularLocation>
        <location evidence="1">Cell membrane</location>
        <topology evidence="1">Multi-pass membrane protein</topology>
    </subcellularLocation>
</comment>
<gene>
    <name evidence="12" type="ORF">E6Q80_08025</name>
</gene>
<dbReference type="GO" id="GO:0016887">
    <property type="term" value="F:ATP hydrolysis activity"/>
    <property type="evidence" value="ECO:0007669"/>
    <property type="project" value="InterPro"/>
</dbReference>
<dbReference type="Proteomes" id="UP000321192">
    <property type="component" value="Unassembled WGS sequence"/>
</dbReference>
<evidence type="ECO:0000256" key="8">
    <source>
        <dbReference type="SAM" id="MobiDB-lite"/>
    </source>
</evidence>
<dbReference type="FunFam" id="3.40.50.300:FF:000218">
    <property type="entry name" value="Multidrug ABC transporter ATP-binding protein"/>
    <property type="match status" value="1"/>
</dbReference>
<dbReference type="Gene3D" id="1.20.1560.10">
    <property type="entry name" value="ABC transporter type 1, transmembrane domain"/>
    <property type="match status" value="2"/>
</dbReference>
<comment type="caution">
    <text evidence="12">The sequence shown here is derived from an EMBL/GenBank/DDBJ whole genome shotgun (WGS) entry which is preliminary data.</text>
</comment>
<dbReference type="SUPFAM" id="SSF52540">
    <property type="entry name" value="P-loop containing nucleoside triphosphate hydrolases"/>
    <property type="match status" value="1"/>
</dbReference>
<evidence type="ECO:0000259" key="10">
    <source>
        <dbReference type="PROSITE" id="PS50893"/>
    </source>
</evidence>
<dbReference type="PANTHER" id="PTHR43394">
    <property type="entry name" value="ATP-DEPENDENT PERMEASE MDL1, MITOCHONDRIAL"/>
    <property type="match status" value="1"/>
</dbReference>
<feature type="transmembrane region" description="Helical" evidence="9">
    <location>
        <begin position="151"/>
        <end position="169"/>
    </location>
</feature>
<organism evidence="12 13">
    <name type="scientific">Thauera aminoaromatica</name>
    <dbReference type="NCBI Taxonomy" id="164330"/>
    <lineage>
        <taxon>Bacteria</taxon>
        <taxon>Pseudomonadati</taxon>
        <taxon>Pseudomonadota</taxon>
        <taxon>Betaproteobacteria</taxon>
        <taxon>Rhodocyclales</taxon>
        <taxon>Zoogloeaceae</taxon>
        <taxon>Thauera</taxon>
    </lineage>
</organism>
<keyword evidence="2" id="KW-1003">Cell membrane</keyword>
<feature type="compositionally biased region" description="Low complexity" evidence="8">
    <location>
        <begin position="379"/>
        <end position="389"/>
    </location>
</feature>
<evidence type="ECO:0000259" key="11">
    <source>
        <dbReference type="PROSITE" id="PS50929"/>
    </source>
</evidence>
<dbReference type="InterPro" id="IPR003593">
    <property type="entry name" value="AAA+_ATPase"/>
</dbReference>
<proteinExistence type="predicted"/>
<dbReference type="AlphaFoldDB" id="A0A5C7SRQ3"/>
<name>A0A5C7SRQ3_THASP</name>
<sequence length="643" mass="66945">MPSDTASPAPLSALRGLLPFLRPYRARVVLAFVFLCLGSAAILVVPLAFRDLIDAGFGGVSGGGAATGGAADGGGLFGAQGLDGRFVALFGLAVFWAAAVAARYYTVSWIGERVTADLRSAVYARVLRQSPQYFETLQTGEVLSRLTGDTTLVQAVVGSSISLGLRSLFQFVGGMLMLAVTSVQLFGLIFGLMALLALPITLIGRRVRSLSREAQDRIADASALAGEILAAMPTVQAFGQEDNEAARFAARAETSFAAAVRRTRVRAALTGLIIAAVMGTIIFVLWIGARQVQAGALSVGDLGAFVIYAALVAGGAGTLAEVWGDVMRAAGASGRLLELLQAEPVIRDAEAAEGVAEAAGGGGSRRTPRLHENPRSTRPAGAAPAANPAPDSPTKAPATHPAIELADVVFRYPARPAVPALDGIDLRIAVGERLALVGPSGAGKTSLFQLLLRFYEAGEGCIRIDGQDIRALPLRSLRARIALVPQDPVIFSASALDNIRYGRPDAGDAEVIAAARAAAADEFIARLPEGYATFLGERGTRLSGGQRQRIAIARAILKGAPILLLDEATSALDAEAEVLVQQGLAAAMQGRTTLIIAHRLATVQKVDRIVVMDAGRIVETGTPADLRRQGGLYARLAALQLEG</sequence>
<dbReference type="CDD" id="cd18575">
    <property type="entry name" value="ABC_6TM_bac_exporter_ABCB8_10_like"/>
    <property type="match status" value="1"/>
</dbReference>
<dbReference type="InterPro" id="IPR036640">
    <property type="entry name" value="ABC1_TM_sf"/>
</dbReference>
<dbReference type="PANTHER" id="PTHR43394:SF1">
    <property type="entry name" value="ATP-BINDING CASSETTE SUB-FAMILY B MEMBER 10, MITOCHONDRIAL"/>
    <property type="match status" value="1"/>
</dbReference>
<evidence type="ECO:0000313" key="12">
    <source>
        <dbReference type="EMBL" id="TXH86233.1"/>
    </source>
</evidence>
<protein>
    <submittedName>
        <fullName evidence="12">ATP-binding cassette domain-containing protein</fullName>
    </submittedName>
</protein>
<dbReference type="GO" id="GO:0090374">
    <property type="term" value="P:oligopeptide export from mitochondrion"/>
    <property type="evidence" value="ECO:0007669"/>
    <property type="project" value="TreeGrafter"/>
</dbReference>
<accession>A0A5C7SRQ3</accession>
<dbReference type="InterPro" id="IPR011527">
    <property type="entry name" value="ABC1_TM_dom"/>
</dbReference>
<dbReference type="InterPro" id="IPR039421">
    <property type="entry name" value="Type_1_exporter"/>
</dbReference>
<dbReference type="Pfam" id="PF00664">
    <property type="entry name" value="ABC_membrane"/>
    <property type="match status" value="1"/>
</dbReference>
<dbReference type="InterPro" id="IPR017871">
    <property type="entry name" value="ABC_transporter-like_CS"/>
</dbReference>
<dbReference type="GO" id="GO:0015421">
    <property type="term" value="F:ABC-type oligopeptide transporter activity"/>
    <property type="evidence" value="ECO:0007669"/>
    <property type="project" value="TreeGrafter"/>
</dbReference>
<dbReference type="SUPFAM" id="SSF90123">
    <property type="entry name" value="ABC transporter transmembrane region"/>
    <property type="match status" value="1"/>
</dbReference>
<feature type="transmembrane region" description="Helical" evidence="9">
    <location>
        <begin position="28"/>
        <end position="49"/>
    </location>
</feature>
<keyword evidence="7 9" id="KW-0472">Membrane</keyword>
<dbReference type="InterPro" id="IPR027417">
    <property type="entry name" value="P-loop_NTPase"/>
</dbReference>
<dbReference type="EMBL" id="SSFD01000115">
    <property type="protein sequence ID" value="TXH86233.1"/>
    <property type="molecule type" value="Genomic_DNA"/>
</dbReference>
<evidence type="ECO:0000256" key="7">
    <source>
        <dbReference type="ARBA" id="ARBA00023136"/>
    </source>
</evidence>
<evidence type="ECO:0000256" key="1">
    <source>
        <dbReference type="ARBA" id="ARBA00004651"/>
    </source>
</evidence>
<evidence type="ECO:0000256" key="9">
    <source>
        <dbReference type="SAM" id="Phobius"/>
    </source>
</evidence>
<feature type="transmembrane region" description="Helical" evidence="9">
    <location>
        <begin position="175"/>
        <end position="203"/>
    </location>
</feature>
<keyword evidence="3 9" id="KW-0812">Transmembrane</keyword>
<feature type="transmembrane region" description="Helical" evidence="9">
    <location>
        <begin position="267"/>
        <end position="289"/>
    </location>
</feature>
<dbReference type="Gene3D" id="3.40.50.300">
    <property type="entry name" value="P-loop containing nucleotide triphosphate hydrolases"/>
    <property type="match status" value="1"/>
</dbReference>
<feature type="transmembrane region" description="Helical" evidence="9">
    <location>
        <begin position="86"/>
        <end position="105"/>
    </location>
</feature>
<dbReference type="SMART" id="SM00382">
    <property type="entry name" value="AAA"/>
    <property type="match status" value="1"/>
</dbReference>
<evidence type="ECO:0000256" key="5">
    <source>
        <dbReference type="ARBA" id="ARBA00022840"/>
    </source>
</evidence>
<dbReference type="InterPro" id="IPR003439">
    <property type="entry name" value="ABC_transporter-like_ATP-bd"/>
</dbReference>
<dbReference type="GO" id="GO:0005524">
    <property type="term" value="F:ATP binding"/>
    <property type="evidence" value="ECO:0007669"/>
    <property type="project" value="UniProtKB-KW"/>
</dbReference>
<feature type="transmembrane region" description="Helical" evidence="9">
    <location>
        <begin position="295"/>
        <end position="320"/>
    </location>
</feature>
<evidence type="ECO:0000256" key="6">
    <source>
        <dbReference type="ARBA" id="ARBA00022989"/>
    </source>
</evidence>
<keyword evidence="5 12" id="KW-0067">ATP-binding</keyword>
<feature type="region of interest" description="Disordered" evidence="8">
    <location>
        <begin position="356"/>
        <end position="398"/>
    </location>
</feature>
<evidence type="ECO:0000256" key="2">
    <source>
        <dbReference type="ARBA" id="ARBA00022475"/>
    </source>
</evidence>
<dbReference type="PROSITE" id="PS50893">
    <property type="entry name" value="ABC_TRANSPORTER_2"/>
    <property type="match status" value="1"/>
</dbReference>